<dbReference type="GO" id="GO:0005886">
    <property type="term" value="C:plasma membrane"/>
    <property type="evidence" value="ECO:0007669"/>
    <property type="project" value="TreeGrafter"/>
</dbReference>
<dbReference type="PROSITE" id="PS51506">
    <property type="entry name" value="CBL_PTB"/>
    <property type="match status" value="1"/>
</dbReference>
<dbReference type="GO" id="GO:0017124">
    <property type="term" value="F:SH3 domain binding"/>
    <property type="evidence" value="ECO:0007669"/>
    <property type="project" value="TreeGrafter"/>
</dbReference>
<keyword evidence="6" id="KW-0808">Transferase</keyword>
<dbReference type="OrthoDB" id="6258726at2759"/>
<evidence type="ECO:0000259" key="8">
    <source>
        <dbReference type="PROSITE" id="PS51506"/>
    </source>
</evidence>
<evidence type="ECO:0000259" key="7">
    <source>
        <dbReference type="PROSITE" id="PS50089"/>
    </source>
</evidence>
<evidence type="ECO:0000256" key="5">
    <source>
        <dbReference type="PROSITE-ProRule" id="PRU00175"/>
    </source>
</evidence>
<evidence type="ECO:0000313" key="10">
    <source>
        <dbReference type="Proteomes" id="UP000274429"/>
    </source>
</evidence>
<dbReference type="GO" id="GO:0023051">
    <property type="term" value="P:regulation of signaling"/>
    <property type="evidence" value="ECO:0007669"/>
    <property type="project" value="InterPro"/>
</dbReference>
<keyword evidence="2 5" id="KW-0863">Zinc-finger</keyword>
<keyword evidence="10" id="KW-1185">Reference proteome</keyword>
<dbReference type="InterPro" id="IPR036860">
    <property type="entry name" value="SH2_dom_sf"/>
</dbReference>
<proteinExistence type="predicted"/>
<dbReference type="PANTHER" id="PTHR23007:SF11">
    <property type="entry name" value="E3 UBIQUITIN-PROTEIN LIGASE CBL"/>
    <property type="match status" value="1"/>
</dbReference>
<sequence>MAHRDSSFTEACDITEKAWKTAEAQISASGLRQRFHRQHEPMKCEKHMKDTIEQLKNLHGLLSNIHAPHRDSSLYQYFSDFRTKFFTNLTKLLGHFELYVRSGSRHFEEETFSMYTSFLYHMYVLCFKDYFSIFINVITVVVAVRSDEFWNHFRREFPDVNEEQNALIDTIGFSSPDYVSKYDLDIFTRLFGPWPFLTRIWRRLVNHPGYQKYGTFNTTFDVLDGYRTTPGSQSKLSNQSSIFIHSLALILTHFFSFSYTYRISMSRNGYWSIGYVSAEGKITQVLCFTSPMSEYLCTGKQQGLFKYPKGQACLDDLSDISNMRIKVELQRHPGEDGNLMTCKICRVNQSDTRLEPCGHFICNNCCRRIQSSALCYQCSSKILCTTPIEIQIKAIDARNSFAETDKGEQGSSKAFIGASNPNV</sequence>
<dbReference type="PROSITE" id="PS50089">
    <property type="entry name" value="ZF_RING_2"/>
    <property type="match status" value="1"/>
</dbReference>
<dbReference type="EC" id="2.3.2.27" evidence="6"/>
<dbReference type="InterPro" id="IPR024162">
    <property type="entry name" value="Adaptor_Cbl"/>
</dbReference>
<dbReference type="SUPFAM" id="SSF47473">
    <property type="entry name" value="EF-hand"/>
    <property type="match status" value="1"/>
</dbReference>
<dbReference type="WBParaSite" id="TTAC_0000178301-mRNA-1">
    <property type="protein sequence ID" value="TTAC_0000178301-mRNA-1"/>
    <property type="gene ID" value="TTAC_0000178301"/>
</dbReference>
<name>A0A0R3WLZ5_HYDTA</name>
<dbReference type="Gene3D" id="1.10.238.10">
    <property type="entry name" value="EF-hand"/>
    <property type="match status" value="1"/>
</dbReference>
<evidence type="ECO:0000313" key="9">
    <source>
        <dbReference type="EMBL" id="VDM18510.1"/>
    </source>
</evidence>
<keyword evidence="4 6" id="KW-0106">Calcium</keyword>
<evidence type="ECO:0000313" key="11">
    <source>
        <dbReference type="WBParaSite" id="TTAC_0000178301-mRNA-1"/>
    </source>
</evidence>
<dbReference type="GO" id="GO:0005509">
    <property type="term" value="F:calcium ion binding"/>
    <property type="evidence" value="ECO:0007669"/>
    <property type="project" value="UniProtKB-UniRule"/>
</dbReference>
<feature type="domain" description="RING-type" evidence="7">
    <location>
        <begin position="342"/>
        <end position="379"/>
    </location>
</feature>
<evidence type="ECO:0000256" key="4">
    <source>
        <dbReference type="ARBA" id="ARBA00022837"/>
    </source>
</evidence>
<keyword evidence="1 6" id="KW-0479">Metal-binding</keyword>
<comment type="function">
    <text evidence="6">E3 ubiquitin-protein ligase which accepts ubiquitin from specific E2 ubiquitin-conjugating enzymes, and transfers it to substrates, generally promoting their degradation by the proteasome.</text>
</comment>
<reference evidence="11" key="1">
    <citation type="submission" date="2017-02" db="UniProtKB">
        <authorList>
            <consortium name="WormBaseParasite"/>
        </authorList>
    </citation>
    <scope>IDENTIFICATION</scope>
</reference>
<dbReference type="EMBL" id="UYWX01000499">
    <property type="protein sequence ID" value="VDM18510.1"/>
    <property type="molecule type" value="Genomic_DNA"/>
</dbReference>
<comment type="catalytic activity">
    <reaction evidence="6">
        <text>S-ubiquitinyl-[E2 ubiquitin-conjugating enzyme]-L-cysteine + [acceptor protein]-L-lysine = [E2 ubiquitin-conjugating enzyme]-L-cysteine + N(6)-ubiquitinyl-[acceptor protein]-L-lysine.</text>
        <dbReference type="EC" id="2.3.2.27"/>
    </reaction>
</comment>
<dbReference type="Pfam" id="PF02761">
    <property type="entry name" value="Cbl_N2"/>
    <property type="match status" value="1"/>
</dbReference>
<comment type="pathway">
    <text evidence="6">Protein modification; protein ubiquitination.</text>
</comment>
<dbReference type="PANTHER" id="PTHR23007">
    <property type="entry name" value="CBL"/>
    <property type="match status" value="1"/>
</dbReference>
<evidence type="ECO:0000256" key="6">
    <source>
        <dbReference type="RuleBase" id="RU367001"/>
    </source>
</evidence>
<accession>A0A0R3WLZ5</accession>
<dbReference type="InterPro" id="IPR014742">
    <property type="entry name" value="Adaptor_Cbl_SH2-like"/>
</dbReference>
<dbReference type="Gene3D" id="3.30.40.10">
    <property type="entry name" value="Zinc/RING finger domain, C3HC4 (zinc finger)"/>
    <property type="match status" value="1"/>
</dbReference>
<dbReference type="Gene3D" id="3.30.505.10">
    <property type="entry name" value="SH2 domain"/>
    <property type="match status" value="1"/>
</dbReference>
<keyword evidence="3 6" id="KW-0862">Zinc</keyword>
<dbReference type="InterPro" id="IPR011992">
    <property type="entry name" value="EF-hand-dom_pair"/>
</dbReference>
<gene>
    <name evidence="9" type="ORF">TTAC_LOCUS1770</name>
</gene>
<dbReference type="AlphaFoldDB" id="A0A0R3WLZ5"/>
<dbReference type="GO" id="GO:0061630">
    <property type="term" value="F:ubiquitin protein ligase activity"/>
    <property type="evidence" value="ECO:0007669"/>
    <property type="project" value="UniProtKB-EC"/>
</dbReference>
<dbReference type="GO" id="GO:0007165">
    <property type="term" value="P:signal transduction"/>
    <property type="evidence" value="ECO:0007669"/>
    <property type="project" value="TreeGrafter"/>
</dbReference>
<evidence type="ECO:0000256" key="2">
    <source>
        <dbReference type="ARBA" id="ARBA00022771"/>
    </source>
</evidence>
<dbReference type="GO" id="GO:0045121">
    <property type="term" value="C:membrane raft"/>
    <property type="evidence" value="ECO:0007669"/>
    <property type="project" value="TreeGrafter"/>
</dbReference>
<organism evidence="11">
    <name type="scientific">Hydatigena taeniaeformis</name>
    <name type="common">Feline tapeworm</name>
    <name type="synonym">Taenia taeniaeformis</name>
    <dbReference type="NCBI Taxonomy" id="6205"/>
    <lineage>
        <taxon>Eukaryota</taxon>
        <taxon>Metazoa</taxon>
        <taxon>Spiralia</taxon>
        <taxon>Lophotrochozoa</taxon>
        <taxon>Platyhelminthes</taxon>
        <taxon>Cestoda</taxon>
        <taxon>Eucestoda</taxon>
        <taxon>Cyclophyllidea</taxon>
        <taxon>Taeniidae</taxon>
        <taxon>Hydatigera</taxon>
    </lineage>
</organism>
<reference evidence="9 10" key="2">
    <citation type="submission" date="2018-11" db="EMBL/GenBank/DDBJ databases">
        <authorList>
            <consortium name="Pathogen Informatics"/>
        </authorList>
    </citation>
    <scope>NUCLEOTIDE SEQUENCE [LARGE SCALE GENOMIC DNA]</scope>
</reference>
<dbReference type="SUPFAM" id="SSF57850">
    <property type="entry name" value="RING/U-box"/>
    <property type="match status" value="1"/>
</dbReference>
<evidence type="ECO:0000256" key="1">
    <source>
        <dbReference type="ARBA" id="ARBA00022723"/>
    </source>
</evidence>
<dbReference type="GO" id="GO:0016567">
    <property type="term" value="P:protein ubiquitination"/>
    <property type="evidence" value="ECO:0007669"/>
    <property type="project" value="UniProtKB-UniPathway"/>
</dbReference>
<dbReference type="GO" id="GO:0008270">
    <property type="term" value="F:zinc ion binding"/>
    <property type="evidence" value="ECO:0007669"/>
    <property type="project" value="UniProtKB-KW"/>
</dbReference>
<dbReference type="InterPro" id="IPR013083">
    <property type="entry name" value="Znf_RING/FYVE/PHD"/>
</dbReference>
<dbReference type="Pfam" id="PF02762">
    <property type="entry name" value="Cbl_N3"/>
    <property type="match status" value="1"/>
</dbReference>
<evidence type="ECO:0000256" key="3">
    <source>
        <dbReference type="ARBA" id="ARBA00022833"/>
    </source>
</evidence>
<dbReference type="Proteomes" id="UP000274429">
    <property type="component" value="Unassembled WGS sequence"/>
</dbReference>
<dbReference type="InterPro" id="IPR024159">
    <property type="entry name" value="Cbl_PTB"/>
</dbReference>
<dbReference type="SUPFAM" id="SSF55550">
    <property type="entry name" value="SH2 domain"/>
    <property type="match status" value="1"/>
</dbReference>
<keyword evidence="6" id="KW-0833">Ubl conjugation pathway</keyword>
<dbReference type="STRING" id="6205.A0A0R3WLZ5"/>
<dbReference type="UniPathway" id="UPA00143"/>
<protein>
    <recommendedName>
        <fullName evidence="6">E3 ubiquitin-protein ligase CBL</fullName>
        <ecNumber evidence="6">2.3.2.27</ecNumber>
    </recommendedName>
</protein>
<dbReference type="InterPro" id="IPR014741">
    <property type="entry name" value="Adaptor_Cbl_EF_hand-like"/>
</dbReference>
<feature type="domain" description="Cbl-PTB" evidence="8">
    <location>
        <begin position="1"/>
        <end position="319"/>
    </location>
</feature>
<dbReference type="GO" id="GO:0001784">
    <property type="term" value="F:phosphotyrosine residue binding"/>
    <property type="evidence" value="ECO:0007669"/>
    <property type="project" value="UniProtKB-UniRule"/>
</dbReference>
<dbReference type="InterPro" id="IPR001841">
    <property type="entry name" value="Znf_RING"/>
</dbReference>
<comment type="domain">
    <text evidence="6">The N-terminus is composed of the phosphotyrosine binding (PTB) domain, a short linker region and the RING-type zinc finger. The PTB domain, which is also called TKB (tyrosine kinase binding) domain, is composed of three different subdomains: a four-helix bundle (4H), a calcium-binding EF hand and a divergent SH2 domain.</text>
</comment>